<dbReference type="InterPro" id="IPR015943">
    <property type="entry name" value="WD40/YVTN_repeat-like_dom_sf"/>
</dbReference>
<dbReference type="PROSITE" id="PS51257">
    <property type="entry name" value="PROKAR_LIPOPROTEIN"/>
    <property type="match status" value="1"/>
</dbReference>
<keyword evidence="1" id="KW-0677">Repeat</keyword>
<feature type="chain" id="PRO_5009525632" description="Sortilin N-terminal domain-containing protein" evidence="2">
    <location>
        <begin position="23"/>
        <end position="358"/>
    </location>
</feature>
<dbReference type="EMBL" id="MFQA01000028">
    <property type="protein sequence ID" value="OGH68846.1"/>
    <property type="molecule type" value="Genomic_DNA"/>
</dbReference>
<reference evidence="4 5" key="1">
    <citation type="journal article" date="2016" name="Nat. Commun.">
        <title>Thousands of microbial genomes shed light on interconnected biogeochemical processes in an aquifer system.</title>
        <authorList>
            <person name="Anantharaman K."/>
            <person name="Brown C.T."/>
            <person name="Hug L.A."/>
            <person name="Sharon I."/>
            <person name="Castelle C.J."/>
            <person name="Probst A.J."/>
            <person name="Thomas B.C."/>
            <person name="Singh A."/>
            <person name="Wilkins M.J."/>
            <person name="Karaoz U."/>
            <person name="Brodie E.L."/>
            <person name="Williams K.H."/>
            <person name="Hubbard S.S."/>
            <person name="Banfield J.F."/>
        </authorList>
    </citation>
    <scope>NUCLEOTIDE SEQUENCE [LARGE SCALE GENOMIC DNA]</scope>
</reference>
<feature type="domain" description="Sortilin N-terminal" evidence="3">
    <location>
        <begin position="170"/>
        <end position="256"/>
    </location>
</feature>
<dbReference type="CDD" id="cd15482">
    <property type="entry name" value="Sialidase_non-viral"/>
    <property type="match status" value="1"/>
</dbReference>
<dbReference type="Pfam" id="PF15902">
    <property type="entry name" value="Sortilin-Vps10"/>
    <property type="match status" value="2"/>
</dbReference>
<dbReference type="AlphaFoldDB" id="A0A1F6MB38"/>
<dbReference type="Gene3D" id="2.130.10.10">
    <property type="entry name" value="YVTN repeat-like/Quinoprotein amine dehydrogenase"/>
    <property type="match status" value="2"/>
</dbReference>
<comment type="caution">
    <text evidence="4">The sequence shown here is derived from an EMBL/GenBank/DDBJ whole genome shotgun (WGS) entry which is preliminary data.</text>
</comment>
<evidence type="ECO:0000256" key="1">
    <source>
        <dbReference type="ARBA" id="ARBA00022737"/>
    </source>
</evidence>
<dbReference type="SUPFAM" id="SSF110296">
    <property type="entry name" value="Oligoxyloglucan reducing end-specific cellobiohydrolase"/>
    <property type="match status" value="2"/>
</dbReference>
<dbReference type="InterPro" id="IPR031778">
    <property type="entry name" value="Sortilin_N"/>
</dbReference>
<keyword evidence="2" id="KW-0732">Signal</keyword>
<dbReference type="InterPro" id="IPR052025">
    <property type="entry name" value="Xyloglucanase_GH74"/>
</dbReference>
<accession>A0A1F6MB38</accession>
<evidence type="ECO:0000259" key="3">
    <source>
        <dbReference type="Pfam" id="PF15902"/>
    </source>
</evidence>
<organism evidence="4 5">
    <name type="scientific">Candidatus Magasanikbacteria bacterium RIFCSPHIGHO2_02_FULL_45_10</name>
    <dbReference type="NCBI Taxonomy" id="1798679"/>
    <lineage>
        <taxon>Bacteria</taxon>
        <taxon>Candidatus Magasanikiibacteriota</taxon>
    </lineage>
</organism>
<evidence type="ECO:0000313" key="5">
    <source>
        <dbReference type="Proteomes" id="UP000176413"/>
    </source>
</evidence>
<dbReference type="PANTHER" id="PTHR43739:SF5">
    <property type="entry name" value="EXO-ALPHA-SIALIDASE"/>
    <property type="match status" value="1"/>
</dbReference>
<dbReference type="GO" id="GO:0010411">
    <property type="term" value="P:xyloglucan metabolic process"/>
    <property type="evidence" value="ECO:0007669"/>
    <property type="project" value="TreeGrafter"/>
</dbReference>
<name>A0A1F6MB38_9BACT</name>
<feature type="signal peptide" evidence="2">
    <location>
        <begin position="1"/>
        <end position="22"/>
    </location>
</feature>
<feature type="domain" description="Sortilin N-terminal" evidence="3">
    <location>
        <begin position="33"/>
        <end position="143"/>
    </location>
</feature>
<dbReference type="Proteomes" id="UP000176413">
    <property type="component" value="Unassembled WGS sequence"/>
</dbReference>
<protein>
    <recommendedName>
        <fullName evidence="3">Sortilin N-terminal domain-containing protein</fullName>
    </recommendedName>
</protein>
<sequence>MRKRLLMLAAALLFGGAGCVSFGSKTVQGPMGVFRSNDKGETWQQANTFPTTKGVSSLAGVKVYKLFTDPSDPNAIYLGSRGQGLYYSYNRGESWQKVESLGNRFIYSVAVDPKDKCTIYVTDGAEIVKTTDCSRTWKRVYTEQRGERIVGVAVDYGSSNMIFTALSSGQLLRSTNSGDSWRAIKTFNTGVQYITADPFTPNRIYVAGLNSGLIRTDNGGDTWIPLTTSLQNFANSLDFYRLIFHPTEKDALYWISKYGILFSKDAGQTWNAMQLLSPPGSVNIYSFAIGSKNPKEMYYVGTVFGEKGASRSTFYKSVDGGSNWVTKKMPTNTVPVTLLTHPDDNNILFMGFTIPDEK</sequence>
<dbReference type="PANTHER" id="PTHR43739">
    <property type="entry name" value="XYLOGLUCANASE (EUROFUNG)"/>
    <property type="match status" value="1"/>
</dbReference>
<evidence type="ECO:0000313" key="4">
    <source>
        <dbReference type="EMBL" id="OGH68846.1"/>
    </source>
</evidence>
<gene>
    <name evidence="4" type="ORF">A3D53_00170</name>
</gene>
<evidence type="ECO:0000256" key="2">
    <source>
        <dbReference type="SAM" id="SignalP"/>
    </source>
</evidence>
<proteinExistence type="predicted"/>